<dbReference type="InterPro" id="IPR012340">
    <property type="entry name" value="NA-bd_OB-fold"/>
</dbReference>
<dbReference type="PANTHER" id="PTHR14513:SF0">
    <property type="entry name" value="PROTECTION OF TELOMERES PROTEIN 1"/>
    <property type="match status" value="1"/>
</dbReference>
<dbReference type="OrthoDB" id="2186770at2759"/>
<dbReference type="GO" id="GO:0016233">
    <property type="term" value="P:telomere capping"/>
    <property type="evidence" value="ECO:0007669"/>
    <property type="project" value="TreeGrafter"/>
</dbReference>
<gene>
    <name evidence="11" type="ORF">ALTATR162_LOCUS9597</name>
</gene>
<dbReference type="Gene3D" id="2.40.50.140">
    <property type="entry name" value="Nucleic acid-binding proteins"/>
    <property type="match status" value="2"/>
</dbReference>
<feature type="compositionally biased region" description="Basic and acidic residues" evidence="9">
    <location>
        <begin position="363"/>
        <end position="382"/>
    </location>
</feature>
<dbReference type="GO" id="GO:0010521">
    <property type="term" value="F:telomerase inhibitor activity"/>
    <property type="evidence" value="ECO:0007669"/>
    <property type="project" value="TreeGrafter"/>
</dbReference>
<evidence type="ECO:0000256" key="5">
    <source>
        <dbReference type="ARBA" id="ARBA00022454"/>
    </source>
</evidence>
<dbReference type="GO" id="GO:0098505">
    <property type="term" value="F:G-rich strand telomeric DNA binding"/>
    <property type="evidence" value="ECO:0007669"/>
    <property type="project" value="TreeGrafter"/>
</dbReference>
<accession>A0A8J2I7N6</accession>
<dbReference type="GeneID" id="67021835"/>
<evidence type="ECO:0000256" key="6">
    <source>
        <dbReference type="ARBA" id="ARBA00022895"/>
    </source>
</evidence>
<dbReference type="InterPro" id="IPR032042">
    <property type="entry name" value="POT1PC"/>
</dbReference>
<organism evidence="11 12">
    <name type="scientific">Alternaria atra</name>
    <dbReference type="NCBI Taxonomy" id="119953"/>
    <lineage>
        <taxon>Eukaryota</taxon>
        <taxon>Fungi</taxon>
        <taxon>Dikarya</taxon>
        <taxon>Ascomycota</taxon>
        <taxon>Pezizomycotina</taxon>
        <taxon>Dothideomycetes</taxon>
        <taxon>Pleosporomycetidae</taxon>
        <taxon>Pleosporales</taxon>
        <taxon>Pleosporineae</taxon>
        <taxon>Pleosporaceae</taxon>
        <taxon>Alternaria</taxon>
        <taxon>Alternaria sect. Ulocladioides</taxon>
    </lineage>
</organism>
<dbReference type="Pfam" id="PF02765">
    <property type="entry name" value="POT1"/>
    <property type="match status" value="1"/>
</dbReference>
<evidence type="ECO:0000259" key="10">
    <source>
        <dbReference type="SMART" id="SM00976"/>
    </source>
</evidence>
<comment type="similarity">
    <text evidence="3">Belongs to the telombin family.</text>
</comment>
<evidence type="ECO:0000256" key="3">
    <source>
        <dbReference type="ARBA" id="ARBA00008442"/>
    </source>
</evidence>
<evidence type="ECO:0000256" key="1">
    <source>
        <dbReference type="ARBA" id="ARBA00004123"/>
    </source>
</evidence>
<dbReference type="Pfam" id="PF16686">
    <property type="entry name" value="POT1PC"/>
    <property type="match status" value="1"/>
</dbReference>
<evidence type="ECO:0000256" key="8">
    <source>
        <dbReference type="ARBA" id="ARBA00023242"/>
    </source>
</evidence>
<evidence type="ECO:0000256" key="7">
    <source>
        <dbReference type="ARBA" id="ARBA00023125"/>
    </source>
</evidence>
<evidence type="ECO:0000256" key="4">
    <source>
        <dbReference type="ARBA" id="ARBA00015253"/>
    </source>
</evidence>
<dbReference type="SMART" id="SM00976">
    <property type="entry name" value="Telo_bind"/>
    <property type="match status" value="1"/>
</dbReference>
<feature type="region of interest" description="Disordered" evidence="9">
    <location>
        <begin position="337"/>
        <end position="382"/>
    </location>
</feature>
<keyword evidence="8" id="KW-0539">Nucleus</keyword>
<protein>
    <recommendedName>
        <fullName evidence="4">Protection of telomeres protein 1</fullName>
    </recommendedName>
</protein>
<keyword evidence="5" id="KW-0158">Chromosome</keyword>
<dbReference type="EMBL" id="CAJRGZ010000025">
    <property type="protein sequence ID" value="CAG5181108.1"/>
    <property type="molecule type" value="Genomic_DNA"/>
</dbReference>
<dbReference type="GO" id="GO:0000783">
    <property type="term" value="C:nuclear telomere cap complex"/>
    <property type="evidence" value="ECO:0007669"/>
    <property type="project" value="TreeGrafter"/>
</dbReference>
<evidence type="ECO:0000313" key="12">
    <source>
        <dbReference type="Proteomes" id="UP000676310"/>
    </source>
</evidence>
<proteinExistence type="inferred from homology"/>
<comment type="subcellular location">
    <subcellularLocation>
        <location evidence="2">Chromosome</location>
        <location evidence="2">Telomere</location>
    </subcellularLocation>
    <subcellularLocation>
        <location evidence="1">Nucleus</location>
    </subcellularLocation>
</comment>
<feature type="domain" description="Telomeric single stranded DNA binding POT1/Cdc13" evidence="10">
    <location>
        <begin position="9"/>
        <end position="161"/>
    </location>
</feature>
<feature type="compositionally biased region" description="Polar residues" evidence="9">
    <location>
        <begin position="338"/>
        <end position="350"/>
    </location>
</feature>
<keyword evidence="6" id="KW-0779">Telomere</keyword>
<dbReference type="AlphaFoldDB" id="A0A8J2I7N6"/>
<evidence type="ECO:0000313" key="11">
    <source>
        <dbReference type="EMBL" id="CAG5181108.1"/>
    </source>
</evidence>
<dbReference type="Proteomes" id="UP000676310">
    <property type="component" value="Unassembled WGS sequence"/>
</dbReference>
<dbReference type="GO" id="GO:0032210">
    <property type="term" value="P:regulation of telomere maintenance via telomerase"/>
    <property type="evidence" value="ECO:0007669"/>
    <property type="project" value="TreeGrafter"/>
</dbReference>
<comment type="caution">
    <text evidence="11">The sequence shown here is derived from an EMBL/GenBank/DDBJ whole genome shotgun (WGS) entry which is preliminary data.</text>
</comment>
<dbReference type="FunFam" id="2.40.50.140:FF:000303">
    <property type="entry name" value="Protection of telomeres protein 1"/>
    <property type="match status" value="1"/>
</dbReference>
<keyword evidence="12" id="KW-1185">Reference proteome</keyword>
<evidence type="ECO:0000256" key="9">
    <source>
        <dbReference type="SAM" id="MobiDB-lite"/>
    </source>
</evidence>
<name>A0A8J2I7N6_9PLEO</name>
<dbReference type="PANTHER" id="PTHR14513">
    <property type="entry name" value="PROTECTION OF TELOMERES 1"/>
    <property type="match status" value="1"/>
</dbReference>
<dbReference type="InterPro" id="IPR028389">
    <property type="entry name" value="POT1"/>
</dbReference>
<reference evidence="11" key="1">
    <citation type="submission" date="2021-05" db="EMBL/GenBank/DDBJ databases">
        <authorList>
            <person name="Stam R."/>
        </authorList>
    </citation>
    <scope>NUCLEOTIDE SEQUENCE</scope>
    <source>
        <strain evidence="11">CS162</strain>
    </source>
</reference>
<sequence>MPLELPKGFTAIKDATQVGATVNLIGVLVSFEPLKKTRGTDFTLDFTIQDDFTSCDVGGQSSIGCRLFRRTEDKFPKISGVGDVIILRGFILQEFKLRVDAVGYNKFSTNMHVFPSSRIPIPALSQAFQAGSQKLPHASTGGIPPTIPEQMAVIDLKHASTGAAQQVQQHAAMGTTKSRTTRKVSLIKDLQFETFYDVRAQVVNIYYHQMGGQVDLKVTDYTPNENMFYYADPDKEESYLVTDRHWKGPYGFLTLNVTLYGENANWVRENLGNGDYIFIRNMRAKLSSASKLEGVLHEDRENAARVDIRHLQNAAEIKEIDKRREEYEQKRGYKTAFQALQNEPKNTSGKTAHEKKQAKKERQRAEKQAEQEELEKKSREWERTRGGVNANIIGAFPQIKLSTISEILHNPHREVGTPEKYNRYTLPFINCRHRSRVRVVDVYPPELKLFAHSKSDRKWRKHPKRQSSTDDPVKELWEWGFVLLLEDANISRDTVSEKLRVVVNNEAGQYLLKMNAAEIKNEPRKLKQLEEKLFILWGNLMELKTELRDRGTDLPLPPGDNRLQNKPFDACIEEYGAEVPMTDEHPFGYQRMFKLSLTKIQE</sequence>
<dbReference type="SUPFAM" id="SSF50249">
    <property type="entry name" value="Nucleic acid-binding proteins"/>
    <property type="match status" value="2"/>
</dbReference>
<keyword evidence="7" id="KW-0238">DNA-binding</keyword>
<dbReference type="RefSeq" id="XP_043173166.1">
    <property type="nucleotide sequence ID" value="XM_043317231.1"/>
</dbReference>
<dbReference type="InterPro" id="IPR011564">
    <property type="entry name" value="Telomer_end-bd_POT1/Cdc13"/>
</dbReference>
<evidence type="ECO:0000256" key="2">
    <source>
        <dbReference type="ARBA" id="ARBA00004574"/>
    </source>
</evidence>